<proteinExistence type="predicted"/>
<gene>
    <name evidence="1" type="ORF">M408DRAFT_186663</name>
</gene>
<dbReference type="AlphaFoldDB" id="A0A0C3BMY0"/>
<organism evidence="1 2">
    <name type="scientific">Serendipita vermifera MAFF 305830</name>
    <dbReference type="NCBI Taxonomy" id="933852"/>
    <lineage>
        <taxon>Eukaryota</taxon>
        <taxon>Fungi</taxon>
        <taxon>Dikarya</taxon>
        <taxon>Basidiomycota</taxon>
        <taxon>Agaricomycotina</taxon>
        <taxon>Agaricomycetes</taxon>
        <taxon>Sebacinales</taxon>
        <taxon>Serendipitaceae</taxon>
        <taxon>Serendipita</taxon>
    </lineage>
</organism>
<dbReference type="HOGENOM" id="CLU_481603_0_0_1"/>
<reference evidence="2" key="2">
    <citation type="submission" date="2015-01" db="EMBL/GenBank/DDBJ databases">
        <title>Evolutionary Origins and Diversification of the Mycorrhizal Mutualists.</title>
        <authorList>
            <consortium name="DOE Joint Genome Institute"/>
            <consortium name="Mycorrhizal Genomics Consortium"/>
            <person name="Kohler A."/>
            <person name="Kuo A."/>
            <person name="Nagy L.G."/>
            <person name="Floudas D."/>
            <person name="Copeland A."/>
            <person name="Barry K.W."/>
            <person name="Cichocki N."/>
            <person name="Veneault-Fourrey C."/>
            <person name="LaButti K."/>
            <person name="Lindquist E.A."/>
            <person name="Lipzen A."/>
            <person name="Lundell T."/>
            <person name="Morin E."/>
            <person name="Murat C."/>
            <person name="Riley R."/>
            <person name="Ohm R."/>
            <person name="Sun H."/>
            <person name="Tunlid A."/>
            <person name="Henrissat B."/>
            <person name="Grigoriev I.V."/>
            <person name="Hibbett D.S."/>
            <person name="Martin F."/>
        </authorList>
    </citation>
    <scope>NUCLEOTIDE SEQUENCE [LARGE SCALE GENOMIC DNA]</scope>
    <source>
        <strain evidence="2">MAFF 305830</strain>
    </source>
</reference>
<keyword evidence="2" id="KW-1185">Reference proteome</keyword>
<dbReference type="OrthoDB" id="3266106at2759"/>
<evidence type="ECO:0000313" key="1">
    <source>
        <dbReference type="EMBL" id="KIM32796.1"/>
    </source>
</evidence>
<name>A0A0C3BMY0_SERVB</name>
<protein>
    <submittedName>
        <fullName evidence="1">Uncharacterized protein</fullName>
    </submittedName>
</protein>
<accession>A0A0C3BMY0</accession>
<evidence type="ECO:0000313" key="2">
    <source>
        <dbReference type="Proteomes" id="UP000054097"/>
    </source>
</evidence>
<sequence>MSKRETELFDDYHRYMRARDKLGLSTNIVYLEDLLKKYQSLFTDQTLDPDKQNSPVRVLWSMAHLYVGELLEAKRPIAAMEFMRNLIKVYQQRLEFEERFTESRIVTQQMALYQLLKQYGEDPAERWELIKDLKSRVEQLSPDIWEDNAIRSLRDTRAQIMQYYAAEESQRYSDHRHHPKLISRLISTHEEVLQLTRGLDSTTADQARSRSLRAICSLKEEQGRDEDYQVYAQDLHKATLREFRAAKREQNLHVLLAYDTLRSHIILCKAYARVDKWDQILEVATNGLQIGKEIGWDPETRAHVEMCQLLIHRSHAYLNTDQPRSSLEDAWDAVREADAIPWIEAPPNQDVQAEYPNEHNKYRWQNVTRLHLIDTLFDRQVIEPDEQFGLVQAQRALQLFATESHASPEQERFAMQYRSKKVRALRRLERWPEALAECKVSLDKSVQLLSSSDVSLLSDAVGYIIKTCGEASSCLEDMGKITLADQLLDEADSFEDYVDGDVPLESCLERGRELQKSFDRLCEEAFPTIQQIADEVKQIDAPIDAPTDASASSSAIGMFDGLRRLF</sequence>
<dbReference type="EMBL" id="KN824279">
    <property type="protein sequence ID" value="KIM32796.1"/>
    <property type="molecule type" value="Genomic_DNA"/>
</dbReference>
<reference evidence="1 2" key="1">
    <citation type="submission" date="2014-04" db="EMBL/GenBank/DDBJ databases">
        <authorList>
            <consortium name="DOE Joint Genome Institute"/>
            <person name="Kuo A."/>
            <person name="Zuccaro A."/>
            <person name="Kohler A."/>
            <person name="Nagy L.G."/>
            <person name="Floudas D."/>
            <person name="Copeland A."/>
            <person name="Barry K.W."/>
            <person name="Cichocki N."/>
            <person name="Veneault-Fourrey C."/>
            <person name="LaButti K."/>
            <person name="Lindquist E.A."/>
            <person name="Lipzen A."/>
            <person name="Lundell T."/>
            <person name="Morin E."/>
            <person name="Murat C."/>
            <person name="Sun H."/>
            <person name="Tunlid A."/>
            <person name="Henrissat B."/>
            <person name="Grigoriev I.V."/>
            <person name="Hibbett D.S."/>
            <person name="Martin F."/>
            <person name="Nordberg H.P."/>
            <person name="Cantor M.N."/>
            <person name="Hua S.X."/>
        </authorList>
    </citation>
    <scope>NUCLEOTIDE SEQUENCE [LARGE SCALE GENOMIC DNA]</scope>
    <source>
        <strain evidence="1 2">MAFF 305830</strain>
    </source>
</reference>
<dbReference type="Proteomes" id="UP000054097">
    <property type="component" value="Unassembled WGS sequence"/>
</dbReference>